<comment type="caution">
    <text evidence="1">The sequence shown here is derived from an EMBL/GenBank/DDBJ whole genome shotgun (WGS) entry which is preliminary data.</text>
</comment>
<evidence type="ECO:0000313" key="1">
    <source>
        <dbReference type="EMBL" id="ORA96644.1"/>
    </source>
</evidence>
<organism evidence="1 2">
    <name type="scientific">Mycobacterium intermedium</name>
    <dbReference type="NCBI Taxonomy" id="28445"/>
    <lineage>
        <taxon>Bacteria</taxon>
        <taxon>Bacillati</taxon>
        <taxon>Actinomycetota</taxon>
        <taxon>Actinomycetes</taxon>
        <taxon>Mycobacteriales</taxon>
        <taxon>Mycobacteriaceae</taxon>
        <taxon>Mycobacterium</taxon>
        <taxon>Mycobacterium simiae complex</taxon>
    </lineage>
</organism>
<gene>
    <name evidence="1" type="ORF">BST27_24760</name>
</gene>
<dbReference type="Gene3D" id="3.10.450.50">
    <property type="match status" value="1"/>
</dbReference>
<evidence type="ECO:0000313" key="2">
    <source>
        <dbReference type="Proteomes" id="UP000192739"/>
    </source>
</evidence>
<proteinExistence type="predicted"/>
<dbReference type="AlphaFoldDB" id="A0A1T3W002"/>
<reference evidence="1 2" key="1">
    <citation type="submission" date="2017-02" db="EMBL/GenBank/DDBJ databases">
        <title>The new phylogeny of genus Mycobacterium.</title>
        <authorList>
            <person name="Tortoli E."/>
            <person name="Trovato A."/>
            <person name="Cirillo D.M."/>
        </authorList>
    </citation>
    <scope>NUCLEOTIDE SEQUENCE [LARGE SCALE GENOMIC DNA]</scope>
    <source>
        <strain evidence="1 2">DSM 44049</strain>
    </source>
</reference>
<keyword evidence="2" id="KW-1185">Reference proteome</keyword>
<sequence length="232" mass="25203">MSLVRSTTYAQAVRRIFKAAPGLGISVHEFVLNGDRLCMHFSEHAGMPVGGGRALACWRGIGLYKWNGRRLTENYVEQDYFAMQVQMTSGHPHPLVPPHIDPWTSTEPVPADHDAEVTVRTWLERADLAAAPVHEIDDARTGATYEAVLEPHEVVVNDLFSAGADVPFHVTMRGPYRGGLGAGTEKYVGKPAALHIAGIARVDDGAVAAVKAVTSRSQTLVELTNGRERDTN</sequence>
<protein>
    <submittedName>
        <fullName evidence="1">Uncharacterized protein</fullName>
    </submittedName>
</protein>
<accession>A0A1T3W002</accession>
<dbReference type="Proteomes" id="UP000192739">
    <property type="component" value="Unassembled WGS sequence"/>
</dbReference>
<dbReference type="EMBL" id="MVHT01000091">
    <property type="protein sequence ID" value="ORA96644.1"/>
    <property type="molecule type" value="Genomic_DNA"/>
</dbReference>
<name>A0A1T3W002_MYCIE</name>